<evidence type="ECO:0000313" key="4">
    <source>
        <dbReference type="EMBL" id="KAL0176330.1"/>
    </source>
</evidence>
<dbReference type="SUPFAM" id="SSF56487">
    <property type="entry name" value="SRCR-like"/>
    <property type="match status" value="1"/>
</dbReference>
<comment type="caution">
    <text evidence="2">Lacks conserved residue(s) required for the propagation of feature annotation.</text>
</comment>
<reference evidence="4 5" key="1">
    <citation type="submission" date="2024-05" db="EMBL/GenBank/DDBJ databases">
        <title>Genome sequencing and assembly of Indian major carp, Cirrhinus mrigala (Hamilton, 1822).</title>
        <authorList>
            <person name="Mohindra V."/>
            <person name="Chowdhury L.M."/>
            <person name="Lal K."/>
            <person name="Jena J.K."/>
        </authorList>
    </citation>
    <scope>NUCLEOTIDE SEQUENCE [LARGE SCALE GENOMIC DNA]</scope>
    <source>
        <strain evidence="4">CM1030</strain>
        <tissue evidence="4">Blood</tissue>
    </source>
</reference>
<organism evidence="4 5">
    <name type="scientific">Cirrhinus mrigala</name>
    <name type="common">Mrigala</name>
    <dbReference type="NCBI Taxonomy" id="683832"/>
    <lineage>
        <taxon>Eukaryota</taxon>
        <taxon>Metazoa</taxon>
        <taxon>Chordata</taxon>
        <taxon>Craniata</taxon>
        <taxon>Vertebrata</taxon>
        <taxon>Euteleostomi</taxon>
        <taxon>Actinopterygii</taxon>
        <taxon>Neopterygii</taxon>
        <taxon>Teleostei</taxon>
        <taxon>Ostariophysi</taxon>
        <taxon>Cypriniformes</taxon>
        <taxon>Cyprinidae</taxon>
        <taxon>Labeoninae</taxon>
        <taxon>Labeonini</taxon>
        <taxon>Cirrhinus</taxon>
    </lineage>
</organism>
<name>A0ABD0PRA3_CIRMR</name>
<proteinExistence type="predicted"/>
<dbReference type="PROSITE" id="PS50287">
    <property type="entry name" value="SRCR_2"/>
    <property type="match status" value="1"/>
</dbReference>
<keyword evidence="1" id="KW-1015">Disulfide bond</keyword>
<dbReference type="Gene3D" id="3.10.250.10">
    <property type="entry name" value="SRCR-like domain"/>
    <property type="match status" value="1"/>
</dbReference>
<dbReference type="Proteomes" id="UP001529510">
    <property type="component" value="Unassembled WGS sequence"/>
</dbReference>
<sequence length="64" mass="7295">MQVDENRMEKIRLRPLPGHAGRMPVKFKEGWGHICNTGWTIKNTHVVCGMMGFPSQRTMGKKPS</sequence>
<keyword evidence="5" id="KW-1185">Reference proteome</keyword>
<evidence type="ECO:0000256" key="2">
    <source>
        <dbReference type="PROSITE-ProRule" id="PRU00196"/>
    </source>
</evidence>
<protein>
    <recommendedName>
        <fullName evidence="3">SRCR domain-containing protein</fullName>
    </recommendedName>
</protein>
<dbReference type="Pfam" id="PF00530">
    <property type="entry name" value="SRCR"/>
    <property type="match status" value="1"/>
</dbReference>
<dbReference type="EMBL" id="JAMKFB020000014">
    <property type="protein sequence ID" value="KAL0176330.1"/>
    <property type="molecule type" value="Genomic_DNA"/>
</dbReference>
<accession>A0ABD0PRA3</accession>
<evidence type="ECO:0000313" key="5">
    <source>
        <dbReference type="Proteomes" id="UP001529510"/>
    </source>
</evidence>
<dbReference type="AlphaFoldDB" id="A0ABD0PRA3"/>
<comment type="caution">
    <text evidence="4">The sequence shown here is derived from an EMBL/GenBank/DDBJ whole genome shotgun (WGS) entry which is preliminary data.</text>
</comment>
<dbReference type="InterPro" id="IPR001190">
    <property type="entry name" value="SRCR"/>
</dbReference>
<feature type="non-terminal residue" evidence="4">
    <location>
        <position position="64"/>
    </location>
</feature>
<gene>
    <name evidence="4" type="ORF">M9458_028660</name>
</gene>
<evidence type="ECO:0000256" key="1">
    <source>
        <dbReference type="ARBA" id="ARBA00023157"/>
    </source>
</evidence>
<feature type="domain" description="SRCR" evidence="3">
    <location>
        <begin position="11"/>
        <end position="64"/>
    </location>
</feature>
<dbReference type="InterPro" id="IPR036772">
    <property type="entry name" value="SRCR-like_dom_sf"/>
</dbReference>
<evidence type="ECO:0000259" key="3">
    <source>
        <dbReference type="PROSITE" id="PS50287"/>
    </source>
</evidence>